<dbReference type="InterPro" id="IPR000792">
    <property type="entry name" value="Tscrpt_reg_LuxR_C"/>
</dbReference>
<feature type="domain" description="HTH luxR-type" evidence="4">
    <location>
        <begin position="1"/>
        <end position="50"/>
    </location>
</feature>
<evidence type="ECO:0000313" key="6">
    <source>
        <dbReference type="Proteomes" id="UP000669179"/>
    </source>
</evidence>
<evidence type="ECO:0000313" key="5">
    <source>
        <dbReference type="EMBL" id="MBO2445999.1"/>
    </source>
</evidence>
<dbReference type="Pfam" id="PF00196">
    <property type="entry name" value="GerE"/>
    <property type="match status" value="1"/>
</dbReference>
<dbReference type="CDD" id="cd06170">
    <property type="entry name" value="LuxR_C_like"/>
    <property type="match status" value="1"/>
</dbReference>
<protein>
    <submittedName>
        <fullName evidence="5">Helix-turn-helix transcriptional regulator</fullName>
    </submittedName>
</protein>
<accession>A0A939PB20</accession>
<name>A0A939PB20_9ACTN</name>
<dbReference type="Gene3D" id="1.10.10.10">
    <property type="entry name" value="Winged helix-like DNA-binding domain superfamily/Winged helix DNA-binding domain"/>
    <property type="match status" value="1"/>
</dbReference>
<reference evidence="5" key="1">
    <citation type="submission" date="2021-03" db="EMBL/GenBank/DDBJ databases">
        <authorList>
            <person name="Kanchanasin P."/>
            <person name="Saeng-In P."/>
            <person name="Phongsopitanun W."/>
            <person name="Yuki M."/>
            <person name="Kudo T."/>
            <person name="Ohkuma M."/>
            <person name="Tanasupawat S."/>
        </authorList>
    </citation>
    <scope>NUCLEOTIDE SEQUENCE</scope>
    <source>
        <strain evidence="5">GKU 128</strain>
    </source>
</reference>
<evidence type="ECO:0000256" key="2">
    <source>
        <dbReference type="ARBA" id="ARBA00023125"/>
    </source>
</evidence>
<dbReference type="SMART" id="SM00421">
    <property type="entry name" value="HTH_LUXR"/>
    <property type="match status" value="1"/>
</dbReference>
<evidence type="ECO:0000259" key="4">
    <source>
        <dbReference type="PROSITE" id="PS50043"/>
    </source>
</evidence>
<dbReference type="PANTHER" id="PTHR44688:SF16">
    <property type="entry name" value="DNA-BINDING TRANSCRIPTIONAL ACTIVATOR DEVR_DOSR"/>
    <property type="match status" value="1"/>
</dbReference>
<dbReference type="PRINTS" id="PR00038">
    <property type="entry name" value="HTHLUXR"/>
</dbReference>
<dbReference type="GO" id="GO:0003677">
    <property type="term" value="F:DNA binding"/>
    <property type="evidence" value="ECO:0007669"/>
    <property type="project" value="UniProtKB-KW"/>
</dbReference>
<keyword evidence="2" id="KW-0238">DNA-binding</keyword>
<comment type="caution">
    <text evidence="5">The sequence shown here is derived from an EMBL/GenBank/DDBJ whole genome shotgun (WGS) entry which is preliminary data.</text>
</comment>
<keyword evidence="6" id="KW-1185">Reference proteome</keyword>
<dbReference type="InterPro" id="IPR016032">
    <property type="entry name" value="Sig_transdc_resp-reg_C-effctor"/>
</dbReference>
<dbReference type="PANTHER" id="PTHR44688">
    <property type="entry name" value="DNA-BINDING TRANSCRIPTIONAL ACTIVATOR DEVR_DOSR"/>
    <property type="match status" value="1"/>
</dbReference>
<gene>
    <name evidence="5" type="ORF">J4573_02770</name>
</gene>
<dbReference type="GO" id="GO:0006355">
    <property type="term" value="P:regulation of DNA-templated transcription"/>
    <property type="evidence" value="ECO:0007669"/>
    <property type="project" value="InterPro"/>
</dbReference>
<evidence type="ECO:0000256" key="1">
    <source>
        <dbReference type="ARBA" id="ARBA00023015"/>
    </source>
</evidence>
<dbReference type="AlphaFoldDB" id="A0A939PB20"/>
<keyword evidence="3" id="KW-0804">Transcription</keyword>
<evidence type="ECO:0000256" key="3">
    <source>
        <dbReference type="ARBA" id="ARBA00023163"/>
    </source>
</evidence>
<dbReference type="InterPro" id="IPR036388">
    <property type="entry name" value="WH-like_DNA-bd_sf"/>
</dbReference>
<sequence>MLAAAGATNAQIATRLFITTSTVEYHLNKVFRKLGVTSRRQLATALHDPDLGPDLDPDRPDAG</sequence>
<dbReference type="PROSITE" id="PS50043">
    <property type="entry name" value="HTH_LUXR_2"/>
    <property type="match status" value="1"/>
</dbReference>
<dbReference type="SUPFAM" id="SSF46894">
    <property type="entry name" value="C-terminal effector domain of the bipartite response regulators"/>
    <property type="match status" value="1"/>
</dbReference>
<keyword evidence="1" id="KW-0805">Transcription regulation</keyword>
<dbReference type="EMBL" id="JAGEOJ010000001">
    <property type="protein sequence ID" value="MBO2445999.1"/>
    <property type="molecule type" value="Genomic_DNA"/>
</dbReference>
<dbReference type="Proteomes" id="UP000669179">
    <property type="component" value="Unassembled WGS sequence"/>
</dbReference>
<organism evidence="5 6">
    <name type="scientific">Actinomadura barringtoniae</name>
    <dbReference type="NCBI Taxonomy" id="1427535"/>
    <lineage>
        <taxon>Bacteria</taxon>
        <taxon>Bacillati</taxon>
        <taxon>Actinomycetota</taxon>
        <taxon>Actinomycetes</taxon>
        <taxon>Streptosporangiales</taxon>
        <taxon>Thermomonosporaceae</taxon>
        <taxon>Actinomadura</taxon>
    </lineage>
</organism>
<proteinExistence type="predicted"/>